<evidence type="ECO:0000313" key="1">
    <source>
        <dbReference type="EMBL" id="KKM21008.1"/>
    </source>
</evidence>
<accession>A0A0F9KFW5</accession>
<gene>
    <name evidence="1" type="ORF">LCGC14_1639750</name>
</gene>
<comment type="caution">
    <text evidence="1">The sequence shown here is derived from an EMBL/GenBank/DDBJ whole genome shotgun (WGS) entry which is preliminary data.</text>
</comment>
<dbReference type="AlphaFoldDB" id="A0A0F9KFW5"/>
<protein>
    <submittedName>
        <fullName evidence="1">Uncharacterized protein</fullName>
    </submittedName>
</protein>
<sequence>MEINYETFKKTLEQENYENAFYILFHMVDNLDPDVLKADKLWTETVRENSSNKDIKEIEKKFKSLPREKKKEILEKFDLI</sequence>
<reference evidence="1" key="1">
    <citation type="journal article" date="2015" name="Nature">
        <title>Complex archaea that bridge the gap between prokaryotes and eukaryotes.</title>
        <authorList>
            <person name="Spang A."/>
            <person name="Saw J.H."/>
            <person name="Jorgensen S.L."/>
            <person name="Zaremba-Niedzwiedzka K."/>
            <person name="Martijn J."/>
            <person name="Lind A.E."/>
            <person name="van Eijk R."/>
            <person name="Schleper C."/>
            <person name="Guy L."/>
            <person name="Ettema T.J."/>
        </authorList>
    </citation>
    <scope>NUCLEOTIDE SEQUENCE</scope>
</reference>
<organism evidence="1">
    <name type="scientific">marine sediment metagenome</name>
    <dbReference type="NCBI Taxonomy" id="412755"/>
    <lineage>
        <taxon>unclassified sequences</taxon>
        <taxon>metagenomes</taxon>
        <taxon>ecological metagenomes</taxon>
    </lineage>
</organism>
<dbReference type="EMBL" id="LAZR01013648">
    <property type="protein sequence ID" value="KKM21008.1"/>
    <property type="molecule type" value="Genomic_DNA"/>
</dbReference>
<proteinExistence type="predicted"/>
<name>A0A0F9KFW5_9ZZZZ</name>